<feature type="signal peptide" evidence="1">
    <location>
        <begin position="1"/>
        <end position="24"/>
    </location>
</feature>
<organism evidence="2 3">
    <name type="scientific">Taibaiella lutea</name>
    <dbReference type="NCBI Taxonomy" id="2608001"/>
    <lineage>
        <taxon>Bacteria</taxon>
        <taxon>Pseudomonadati</taxon>
        <taxon>Bacteroidota</taxon>
        <taxon>Chitinophagia</taxon>
        <taxon>Chitinophagales</taxon>
        <taxon>Chitinophagaceae</taxon>
        <taxon>Taibaiella</taxon>
    </lineage>
</organism>
<comment type="caution">
    <text evidence="2">The sequence shown here is derived from an EMBL/GenBank/DDBJ whole genome shotgun (WGS) entry which is preliminary data.</text>
</comment>
<evidence type="ECO:0000313" key="3">
    <source>
        <dbReference type="Proteomes" id="UP000323632"/>
    </source>
</evidence>
<dbReference type="AlphaFoldDB" id="A0A5M6CAM1"/>
<dbReference type="Proteomes" id="UP000323632">
    <property type="component" value="Unassembled WGS sequence"/>
</dbReference>
<reference evidence="2 3" key="1">
    <citation type="submission" date="2019-09" db="EMBL/GenBank/DDBJ databases">
        <title>Genome sequence and assembly of Taibaiella sp.</title>
        <authorList>
            <person name="Chhetri G."/>
        </authorList>
    </citation>
    <scope>NUCLEOTIDE SEQUENCE [LARGE SCALE GENOMIC DNA]</scope>
    <source>
        <strain evidence="2 3">KVB11</strain>
    </source>
</reference>
<evidence type="ECO:0000313" key="2">
    <source>
        <dbReference type="EMBL" id="KAA5532227.1"/>
    </source>
</evidence>
<dbReference type="EMBL" id="VWSH01000004">
    <property type="protein sequence ID" value="KAA5532227.1"/>
    <property type="molecule type" value="Genomic_DNA"/>
</dbReference>
<dbReference type="RefSeq" id="WP_150033729.1">
    <property type="nucleotide sequence ID" value="NZ_VWSH01000004.1"/>
</dbReference>
<accession>A0A5M6CAM1</accession>
<protein>
    <recommendedName>
        <fullName evidence="4">Outer membrane lipoprotein carrier protein LolA</fullName>
    </recommendedName>
</protein>
<sequence>MRRKTYRYILSALVNCLLFSAVYAQQHSITELKPVFERLKGLKTYSFENHTKATYSNGQKQEATTKIYMDKGNKCLSYVNEGESVLLNKTWVYKASHINKTAQVFKLDAYNKRNKGILPELQSLFKFDLSTAFVDSVLLTHGKMLSSDKKGTKVTCTLAIAGLPYIKQVIIVYDEGTFLPESIYMRTESPPDASGRKTVTETICDNYKTAVPASVFDEHQFFAIVKGKPVLTQYKNYKVYSVL</sequence>
<proteinExistence type="predicted"/>
<keyword evidence="3" id="KW-1185">Reference proteome</keyword>
<evidence type="ECO:0000256" key="1">
    <source>
        <dbReference type="SAM" id="SignalP"/>
    </source>
</evidence>
<name>A0A5M6CAM1_9BACT</name>
<keyword evidence="1" id="KW-0732">Signal</keyword>
<feature type="chain" id="PRO_5024379630" description="Outer membrane lipoprotein carrier protein LolA" evidence="1">
    <location>
        <begin position="25"/>
        <end position="243"/>
    </location>
</feature>
<evidence type="ECO:0008006" key="4">
    <source>
        <dbReference type="Google" id="ProtNLM"/>
    </source>
</evidence>
<gene>
    <name evidence="2" type="ORF">F0919_15625</name>
</gene>